<evidence type="ECO:0000256" key="8">
    <source>
        <dbReference type="ARBA" id="ARBA00022630"/>
    </source>
</evidence>
<dbReference type="Gene3D" id="2.102.10.10">
    <property type="entry name" value="Rieske [2Fe-2S] iron-sulphur domain"/>
    <property type="match status" value="1"/>
</dbReference>
<dbReference type="SUPFAM" id="SSF51905">
    <property type="entry name" value="FAD/NAD(P)-binding domain"/>
    <property type="match status" value="2"/>
</dbReference>
<dbReference type="GO" id="GO:0042128">
    <property type="term" value="P:nitrate assimilation"/>
    <property type="evidence" value="ECO:0007669"/>
    <property type="project" value="UniProtKB-UniPathway"/>
</dbReference>
<keyword evidence="6" id="KW-0004">4Fe-4S</keyword>
<evidence type="ECO:0000256" key="9">
    <source>
        <dbReference type="ARBA" id="ARBA00022714"/>
    </source>
</evidence>
<evidence type="ECO:0000256" key="1">
    <source>
        <dbReference type="ARBA" id="ARBA00001929"/>
    </source>
</evidence>
<comment type="cofactor">
    <cofactor evidence="16">
        <name>[2Fe-2S] cluster</name>
        <dbReference type="ChEBI" id="CHEBI:190135"/>
    </cofactor>
</comment>
<dbReference type="GO" id="GO:0051537">
    <property type="term" value="F:2 iron, 2 sulfur cluster binding"/>
    <property type="evidence" value="ECO:0007669"/>
    <property type="project" value="UniProtKB-KW"/>
</dbReference>
<comment type="cofactor">
    <cofactor evidence="1">
        <name>siroheme</name>
        <dbReference type="ChEBI" id="CHEBI:60052"/>
    </cofactor>
</comment>
<evidence type="ECO:0000256" key="21">
    <source>
        <dbReference type="SAM" id="MobiDB-lite"/>
    </source>
</evidence>
<feature type="region of interest" description="Disordered" evidence="21">
    <location>
        <begin position="1056"/>
        <end position="1077"/>
    </location>
</feature>
<dbReference type="PRINTS" id="PR00397">
    <property type="entry name" value="SIROHAEM"/>
</dbReference>
<dbReference type="CDD" id="cd19944">
    <property type="entry name" value="NirB_Fer2_BFD-like_2"/>
    <property type="match status" value="1"/>
</dbReference>
<dbReference type="Proteomes" id="UP000078544">
    <property type="component" value="Unassembled WGS sequence"/>
</dbReference>
<dbReference type="SUPFAM" id="SSF56014">
    <property type="entry name" value="Nitrite and sulphite reductase 4Fe-4S domain-like"/>
    <property type="match status" value="1"/>
</dbReference>
<evidence type="ECO:0000256" key="19">
    <source>
        <dbReference type="ARBA" id="ARBA00066907"/>
    </source>
</evidence>
<dbReference type="CDD" id="cd19943">
    <property type="entry name" value="NirB_Fer2_BFD-like_1"/>
    <property type="match status" value="1"/>
</dbReference>
<evidence type="ECO:0000313" key="23">
    <source>
        <dbReference type="EMBL" id="KZZ97501.1"/>
    </source>
</evidence>
<keyword evidence="14" id="KW-0411">Iron-sulfur</keyword>
<keyword evidence="10" id="KW-0479">Metal-binding</keyword>
<dbReference type="Gene3D" id="1.10.10.1100">
    <property type="entry name" value="BFD-like [2Fe-2S]-binding domain"/>
    <property type="match status" value="1"/>
</dbReference>
<dbReference type="EC" id="1.7.1.4" evidence="19"/>
<evidence type="ECO:0000256" key="4">
    <source>
        <dbReference type="ARBA" id="ARBA00005096"/>
    </source>
</evidence>
<keyword evidence="13" id="KW-0408">Iron</keyword>
<dbReference type="FunFam" id="1.10.10.1100:FF:000002">
    <property type="entry name" value="Nitrite reductase large subunit"/>
    <property type="match status" value="1"/>
</dbReference>
<protein>
    <recommendedName>
        <fullName evidence="20">Nitrite reductase [NAD(P)H]</fullName>
        <ecNumber evidence="19">1.7.1.4</ecNumber>
    </recommendedName>
</protein>
<keyword evidence="7" id="KW-0349">Heme</keyword>
<organism evidence="23 24">
    <name type="scientific">Moelleriella libera RCEF 2490</name>
    <dbReference type="NCBI Taxonomy" id="1081109"/>
    <lineage>
        <taxon>Eukaryota</taxon>
        <taxon>Fungi</taxon>
        <taxon>Dikarya</taxon>
        <taxon>Ascomycota</taxon>
        <taxon>Pezizomycotina</taxon>
        <taxon>Sordariomycetes</taxon>
        <taxon>Hypocreomycetidae</taxon>
        <taxon>Hypocreales</taxon>
        <taxon>Clavicipitaceae</taxon>
        <taxon>Moelleriella</taxon>
    </lineage>
</organism>
<dbReference type="GO" id="GO:0015980">
    <property type="term" value="P:energy derivation by oxidation of organic compounds"/>
    <property type="evidence" value="ECO:0007669"/>
    <property type="project" value="UniProtKB-ARBA"/>
</dbReference>
<evidence type="ECO:0000256" key="2">
    <source>
        <dbReference type="ARBA" id="ARBA00001966"/>
    </source>
</evidence>
<evidence type="ECO:0000256" key="3">
    <source>
        <dbReference type="ARBA" id="ARBA00001974"/>
    </source>
</evidence>
<keyword evidence="12" id="KW-0560">Oxidoreductase</keyword>
<comment type="catalytic activity">
    <reaction evidence="17">
        <text>NH4(+) + 3 NAD(+) + 2 H2O = nitrite + 3 NADH + 5 H(+)</text>
        <dbReference type="Rhea" id="RHEA:24628"/>
        <dbReference type="ChEBI" id="CHEBI:15377"/>
        <dbReference type="ChEBI" id="CHEBI:15378"/>
        <dbReference type="ChEBI" id="CHEBI:16301"/>
        <dbReference type="ChEBI" id="CHEBI:28938"/>
        <dbReference type="ChEBI" id="CHEBI:57540"/>
        <dbReference type="ChEBI" id="CHEBI:57945"/>
        <dbReference type="EC" id="1.7.1.4"/>
    </reaction>
</comment>
<comment type="caution">
    <text evidence="23">The sequence shown here is derived from an EMBL/GenBank/DDBJ whole genome shotgun (WGS) entry which is preliminary data.</text>
</comment>
<accession>A0A168D981</accession>
<comment type="cofactor">
    <cofactor evidence="2">
        <name>[4Fe-4S] cluster</name>
        <dbReference type="ChEBI" id="CHEBI:49883"/>
    </cofactor>
</comment>
<dbReference type="AlphaFoldDB" id="A0A168D981"/>
<dbReference type="PROSITE" id="PS51296">
    <property type="entry name" value="RIESKE"/>
    <property type="match status" value="1"/>
</dbReference>
<feature type="domain" description="Rieske" evidence="22">
    <location>
        <begin position="902"/>
        <end position="1010"/>
    </location>
</feature>
<dbReference type="Gene3D" id="3.50.50.60">
    <property type="entry name" value="FAD/NAD(P)-binding domain"/>
    <property type="match status" value="2"/>
</dbReference>
<dbReference type="InterPro" id="IPR036922">
    <property type="entry name" value="Rieske_2Fe-2S_sf"/>
</dbReference>
<comment type="cofactor">
    <cofactor evidence="3">
        <name>FAD</name>
        <dbReference type="ChEBI" id="CHEBI:57692"/>
    </cofactor>
</comment>
<dbReference type="GO" id="GO:0020037">
    <property type="term" value="F:heme binding"/>
    <property type="evidence" value="ECO:0007669"/>
    <property type="project" value="InterPro"/>
</dbReference>
<evidence type="ECO:0000256" key="13">
    <source>
        <dbReference type="ARBA" id="ARBA00023004"/>
    </source>
</evidence>
<dbReference type="GO" id="GO:0046872">
    <property type="term" value="F:metal ion binding"/>
    <property type="evidence" value="ECO:0007669"/>
    <property type="project" value="UniProtKB-KW"/>
</dbReference>
<sequence length="1098" mass="119656">MAAERKRVLIVGLGMVGIAFIEKLLKYDAHEHQYSITVLGDESHVAYNRVGLTSYFEHRQVENLYMNPLDWYKEQAAESLNYQINTKAVHIDAQAKTVTCENGLVMPYDILVLATGSHAAVPNHTVGHNAKGVFVYRTIDDLTNLIDFAASRKGTTGCVVGGGLLGLEAAKAMMDLDSFSSVKLIERNKWVLSRQLDQEAGNMVVQQVRDLGLDVKLGKRVGEIKTDQDNHVAGVVFEDGESIECSTLCFAIGVTPRDELAKASGLECVEKGGGVAVKDDLSTSQPDIYAIGECANWQNQTFGLIAPGVEMAEVLAFNLTQAKLHAPRAFKRPDLSTKLKLLGVNVASFGDFFADRDGAKYLPARYAKKVSNGNARSADNVEQIVKTLTYKDPFQNVYKKYIFTADGKYLLGGMMIGDTNDYIKVVPMVKNVKELEMPPSQLILGAKKDGDEDDDLPEDTQICSCHNVTKGDVVGKVKDGSCQDLGAIKSCTKAGTGCGGCMPLVTTIFNKTMTEMGNEVKNYLCSHFNFSRAELYHIIMVKKLKALADVMREAGNDKESSGCEMCKPAVASIFASLWNKHVMGKTTHGLQDTNDRYLGNIQRNGTYSVVPRVAAGEITPDKLVAIGEVAKEYNLYTKITGGQRIDMFGAKKQDLIDIWAKLVAAGMESGHAYAKSLRTVKSCVGTTWCRYGIGDSVGMAVRLEERYKSIRAPHKIKGGVSGCVRECAEAQNKDFGLIATDKGFNVFVAGNGGAKPKHSELLAKDVPPADVVPILDRYLMFYIRTADKLQRTARWLENLPGGLKYLQDVVLNDKLGICASLESQMKELVSTFFDEWAEAIKDPEMVAKFKQFQNTNDSVETVELEQDRGQSRPAFWPKESATEQFNGIVWSSTAWEAVMATSFFDGADDMPNGISATIKRGDTQLAVWRFRGKFYATQQMCPHKRAFVLSDGLVGHVASASDSRGGAAAPWVSCPHHKRNFDLADGSCSNDDTLSIATFAVQPRQDDGMLYLKLPPVAELDAALGTTKWKVRKGESGPSPFAELDAGQMQQQLVGRKSRRANGVKPSPSLLDNSNGTSAAAAPMALTAGGGCGSAPDW</sequence>
<dbReference type="SUPFAM" id="SSF55124">
    <property type="entry name" value="Nitrite/Sulfite reductase N-terminal domain-like"/>
    <property type="match status" value="1"/>
</dbReference>
<comment type="pathway">
    <text evidence="4">Nitrogen metabolism; nitrate reduction (assimilation).</text>
</comment>
<evidence type="ECO:0000256" key="14">
    <source>
        <dbReference type="ARBA" id="ARBA00023014"/>
    </source>
</evidence>
<comment type="similarity">
    <text evidence="5">Belongs to the nitrite and sulfite reductase 4Fe-4S domain family.</text>
</comment>
<keyword evidence="9" id="KW-0001">2Fe-2S</keyword>
<dbReference type="InterPro" id="IPR045854">
    <property type="entry name" value="NO2/SO3_Rdtase_4Fe4S_sf"/>
</dbReference>
<dbReference type="NCBIfam" id="TIGR02378">
    <property type="entry name" value="nirD_assim_sml"/>
    <property type="match status" value="1"/>
</dbReference>
<evidence type="ECO:0000256" key="17">
    <source>
        <dbReference type="ARBA" id="ARBA00050114"/>
    </source>
</evidence>
<keyword evidence="8" id="KW-0285">Flavoprotein</keyword>
<dbReference type="PROSITE" id="PS00365">
    <property type="entry name" value="NIR_SIR"/>
    <property type="match status" value="1"/>
</dbReference>
<keyword evidence="15" id="KW-0534">Nitrate assimilation</keyword>
<dbReference type="Pfam" id="PF03460">
    <property type="entry name" value="NIR_SIR_ferr"/>
    <property type="match status" value="1"/>
</dbReference>
<dbReference type="InterPro" id="IPR006067">
    <property type="entry name" value="NO2/SO3_Rdtase_4Fe4S_dom"/>
</dbReference>
<keyword evidence="11" id="KW-0274">FAD</keyword>
<evidence type="ECO:0000256" key="16">
    <source>
        <dbReference type="ARBA" id="ARBA00034078"/>
    </source>
</evidence>
<dbReference type="InterPro" id="IPR052034">
    <property type="entry name" value="NasD-like"/>
</dbReference>
<dbReference type="Pfam" id="PF04324">
    <property type="entry name" value="Fer2_BFD"/>
    <property type="match status" value="1"/>
</dbReference>
<dbReference type="InterPro" id="IPR017941">
    <property type="entry name" value="Rieske_2Fe-2S"/>
</dbReference>
<dbReference type="InterPro" id="IPR041854">
    <property type="entry name" value="BFD-like_2Fe2S-bd_dom_sf"/>
</dbReference>
<dbReference type="InterPro" id="IPR023753">
    <property type="entry name" value="FAD/NAD-binding_dom"/>
</dbReference>
<dbReference type="OrthoDB" id="432169at2759"/>
<dbReference type="InterPro" id="IPR036188">
    <property type="entry name" value="FAD/NAD-bd_sf"/>
</dbReference>
<dbReference type="PRINTS" id="PR00368">
    <property type="entry name" value="FADPNR"/>
</dbReference>
<proteinExistence type="inferred from homology"/>
<evidence type="ECO:0000256" key="15">
    <source>
        <dbReference type="ARBA" id="ARBA00023063"/>
    </source>
</evidence>
<evidence type="ECO:0000256" key="18">
    <source>
        <dbReference type="ARBA" id="ARBA00051413"/>
    </source>
</evidence>
<dbReference type="Gene3D" id="3.30.413.10">
    <property type="entry name" value="Sulfite Reductase Hemoprotein, domain 1"/>
    <property type="match status" value="1"/>
</dbReference>
<name>A0A168D981_9HYPO</name>
<evidence type="ECO:0000256" key="20">
    <source>
        <dbReference type="ARBA" id="ARBA00070300"/>
    </source>
</evidence>
<dbReference type="InterPro" id="IPR006066">
    <property type="entry name" value="NO2/SO3_Rdtase_FeS/sirohaem_BS"/>
</dbReference>
<dbReference type="Pfam" id="PF01077">
    <property type="entry name" value="NIR_SIR"/>
    <property type="match status" value="1"/>
</dbReference>
<dbReference type="FunFam" id="3.30.413.10:FF:000007">
    <property type="entry name" value="Nitrite reductase [NAD(P)H] large subunit"/>
    <property type="match status" value="1"/>
</dbReference>
<dbReference type="PANTHER" id="PTHR43809:SF1">
    <property type="entry name" value="NITRITE REDUCTASE (NADH) LARGE SUBUNIT"/>
    <property type="match status" value="1"/>
</dbReference>
<gene>
    <name evidence="23" type="ORF">AAL_03465</name>
</gene>
<dbReference type="EMBL" id="AZGY01000006">
    <property type="protein sequence ID" value="KZZ97501.1"/>
    <property type="molecule type" value="Genomic_DNA"/>
</dbReference>
<evidence type="ECO:0000256" key="11">
    <source>
        <dbReference type="ARBA" id="ARBA00022827"/>
    </source>
</evidence>
<dbReference type="PANTHER" id="PTHR43809">
    <property type="entry name" value="NITRITE REDUCTASE (NADH) LARGE SUBUNIT"/>
    <property type="match status" value="1"/>
</dbReference>
<evidence type="ECO:0000256" key="7">
    <source>
        <dbReference type="ARBA" id="ARBA00022617"/>
    </source>
</evidence>
<dbReference type="Pfam" id="PF07992">
    <property type="entry name" value="Pyr_redox_2"/>
    <property type="match status" value="1"/>
</dbReference>
<dbReference type="GO" id="GO:0008942">
    <property type="term" value="F:nitrite reductase [NAD(P)H] activity"/>
    <property type="evidence" value="ECO:0007669"/>
    <property type="project" value="UniProtKB-EC"/>
</dbReference>
<evidence type="ECO:0000256" key="10">
    <source>
        <dbReference type="ARBA" id="ARBA00022723"/>
    </source>
</evidence>
<dbReference type="GO" id="GO:0051539">
    <property type="term" value="F:4 iron, 4 sulfur cluster binding"/>
    <property type="evidence" value="ECO:0007669"/>
    <property type="project" value="UniProtKB-KW"/>
</dbReference>
<dbReference type="Pfam" id="PF13806">
    <property type="entry name" value="Rieske_2"/>
    <property type="match status" value="1"/>
</dbReference>
<evidence type="ECO:0000256" key="6">
    <source>
        <dbReference type="ARBA" id="ARBA00022485"/>
    </source>
</evidence>
<dbReference type="InterPro" id="IPR007419">
    <property type="entry name" value="BFD-like_2Fe2S-bd_dom"/>
</dbReference>
<dbReference type="STRING" id="1081109.A0A168D981"/>
<comment type="catalytic activity">
    <reaction evidence="18">
        <text>NH4(+) + 3 NADP(+) + 2 H2O = nitrite + 3 NADPH + 5 H(+)</text>
        <dbReference type="Rhea" id="RHEA:24632"/>
        <dbReference type="ChEBI" id="CHEBI:15377"/>
        <dbReference type="ChEBI" id="CHEBI:15378"/>
        <dbReference type="ChEBI" id="CHEBI:16301"/>
        <dbReference type="ChEBI" id="CHEBI:28938"/>
        <dbReference type="ChEBI" id="CHEBI:57783"/>
        <dbReference type="ChEBI" id="CHEBI:58349"/>
        <dbReference type="EC" id="1.7.1.4"/>
    </reaction>
</comment>
<evidence type="ECO:0000313" key="24">
    <source>
        <dbReference type="Proteomes" id="UP000078544"/>
    </source>
</evidence>
<dbReference type="InterPro" id="IPR036136">
    <property type="entry name" value="Nit/Sulf_reduc_fer-like_dom_sf"/>
</dbReference>
<reference evidence="23 24" key="1">
    <citation type="journal article" date="2016" name="Genome Biol. Evol.">
        <title>Divergent and convergent evolution of fungal pathogenicity.</title>
        <authorList>
            <person name="Shang Y."/>
            <person name="Xiao G."/>
            <person name="Zheng P."/>
            <person name="Cen K."/>
            <person name="Zhan S."/>
            <person name="Wang C."/>
        </authorList>
    </citation>
    <scope>NUCLEOTIDE SEQUENCE [LARGE SCALE GENOMIC DNA]</scope>
    <source>
        <strain evidence="23 24">RCEF 2490</strain>
    </source>
</reference>
<evidence type="ECO:0000259" key="22">
    <source>
        <dbReference type="PROSITE" id="PS51296"/>
    </source>
</evidence>
<evidence type="ECO:0000256" key="5">
    <source>
        <dbReference type="ARBA" id="ARBA00010429"/>
    </source>
</evidence>
<dbReference type="CDD" id="cd03529">
    <property type="entry name" value="Rieske_NirD"/>
    <property type="match status" value="1"/>
</dbReference>
<dbReference type="InterPro" id="IPR012748">
    <property type="entry name" value="Rieske-like_NirD"/>
</dbReference>
<dbReference type="UniPathway" id="UPA00653"/>
<dbReference type="SUPFAM" id="SSF50022">
    <property type="entry name" value="ISP domain"/>
    <property type="match status" value="1"/>
</dbReference>
<dbReference type="Gene3D" id="3.90.480.20">
    <property type="match status" value="1"/>
</dbReference>
<keyword evidence="24" id="KW-1185">Reference proteome</keyword>
<evidence type="ECO:0000256" key="12">
    <source>
        <dbReference type="ARBA" id="ARBA00023002"/>
    </source>
</evidence>
<dbReference type="InterPro" id="IPR005117">
    <property type="entry name" value="NiRdtase/SiRdtase_haem-b_fer"/>
</dbReference>